<reference evidence="3" key="1">
    <citation type="submission" date="2020-12" db="UniProtKB">
        <authorList>
            <consortium name="WormBaseParasite"/>
        </authorList>
    </citation>
    <scope>IDENTIFICATION</scope>
    <source>
        <strain evidence="3">MHco3</strain>
    </source>
</reference>
<feature type="region of interest" description="Disordered" evidence="1">
    <location>
        <begin position="1"/>
        <end position="47"/>
    </location>
</feature>
<dbReference type="WBParaSite" id="HCON_00171460-00001">
    <property type="protein sequence ID" value="HCON_00171460-00001"/>
    <property type="gene ID" value="HCON_00171460"/>
</dbReference>
<evidence type="ECO:0000313" key="3">
    <source>
        <dbReference type="WBParaSite" id="HCON_00171460-00001"/>
    </source>
</evidence>
<name>A0A7I4Z4G2_HAECO</name>
<accession>A0A7I4Z4G2</accession>
<sequence length="119" mass="12448">MLQSRDGQHSSLAAATSAISSRGGFETDLDVPGAEAPLANIRDPTPSCRSAAKVRLKQTSTSVRPSDACVLQRRRLTFVDNTGSSASAVNTTLATAVAARTRRADGRTDGRTSRSESGQ</sequence>
<keyword evidence="2" id="KW-1185">Reference proteome</keyword>
<evidence type="ECO:0000313" key="2">
    <source>
        <dbReference type="Proteomes" id="UP000025227"/>
    </source>
</evidence>
<feature type="region of interest" description="Disordered" evidence="1">
    <location>
        <begin position="99"/>
        <end position="119"/>
    </location>
</feature>
<feature type="compositionally biased region" description="Low complexity" evidence="1">
    <location>
        <begin position="10"/>
        <end position="21"/>
    </location>
</feature>
<protein>
    <submittedName>
        <fullName evidence="3">Uncharacterized protein</fullName>
    </submittedName>
</protein>
<dbReference type="Proteomes" id="UP000025227">
    <property type="component" value="Unplaced"/>
</dbReference>
<evidence type="ECO:0000256" key="1">
    <source>
        <dbReference type="SAM" id="MobiDB-lite"/>
    </source>
</evidence>
<feature type="compositionally biased region" description="Basic and acidic residues" evidence="1">
    <location>
        <begin position="102"/>
        <end position="119"/>
    </location>
</feature>
<organism evidence="2 3">
    <name type="scientific">Haemonchus contortus</name>
    <name type="common">Barber pole worm</name>
    <dbReference type="NCBI Taxonomy" id="6289"/>
    <lineage>
        <taxon>Eukaryota</taxon>
        <taxon>Metazoa</taxon>
        <taxon>Ecdysozoa</taxon>
        <taxon>Nematoda</taxon>
        <taxon>Chromadorea</taxon>
        <taxon>Rhabditida</taxon>
        <taxon>Rhabditina</taxon>
        <taxon>Rhabditomorpha</taxon>
        <taxon>Strongyloidea</taxon>
        <taxon>Trichostrongylidae</taxon>
        <taxon>Haemonchus</taxon>
    </lineage>
</organism>
<dbReference type="AlphaFoldDB" id="A0A7I4Z4G2"/>
<proteinExistence type="predicted"/>